<evidence type="ECO:0000313" key="4">
    <source>
        <dbReference type="Proteomes" id="UP000614261"/>
    </source>
</evidence>
<evidence type="ECO:0000256" key="1">
    <source>
        <dbReference type="SAM" id="Phobius"/>
    </source>
</evidence>
<proteinExistence type="predicted"/>
<dbReference type="EMBL" id="BMGD01000001">
    <property type="protein sequence ID" value="GGB50723.1"/>
    <property type="molecule type" value="Genomic_DNA"/>
</dbReference>
<evidence type="ECO:0000259" key="2">
    <source>
        <dbReference type="Pfam" id="PF07811"/>
    </source>
</evidence>
<keyword evidence="4" id="KW-1185">Reference proteome</keyword>
<accession>A0ABQ1ISB4</accession>
<protein>
    <recommendedName>
        <fullName evidence="2">TadE-like domain-containing protein</fullName>
    </recommendedName>
</protein>
<gene>
    <name evidence="3" type="ORF">GCM10010833_01760</name>
</gene>
<keyword evidence="1" id="KW-0812">Transmembrane</keyword>
<keyword evidence="1" id="KW-0472">Membrane</keyword>
<keyword evidence="1" id="KW-1133">Transmembrane helix</keyword>
<dbReference type="InterPro" id="IPR012495">
    <property type="entry name" value="TadE-like_dom"/>
</dbReference>
<feature type="domain" description="TadE-like" evidence="2">
    <location>
        <begin position="30"/>
        <end position="70"/>
    </location>
</feature>
<feature type="transmembrane region" description="Helical" evidence="1">
    <location>
        <begin position="36"/>
        <end position="54"/>
    </location>
</feature>
<name>A0ABQ1ISB4_9SPHN</name>
<organism evidence="3 4">
    <name type="scientific">Blastomonas aquatica</name>
    <dbReference type="NCBI Taxonomy" id="1510276"/>
    <lineage>
        <taxon>Bacteria</taxon>
        <taxon>Pseudomonadati</taxon>
        <taxon>Pseudomonadota</taxon>
        <taxon>Alphaproteobacteria</taxon>
        <taxon>Sphingomonadales</taxon>
        <taxon>Sphingomonadaceae</taxon>
        <taxon>Blastomonas</taxon>
    </lineage>
</organism>
<dbReference type="Pfam" id="PF07811">
    <property type="entry name" value="TadE"/>
    <property type="match status" value="1"/>
</dbReference>
<evidence type="ECO:0000313" key="3">
    <source>
        <dbReference type="EMBL" id="GGB50723.1"/>
    </source>
</evidence>
<comment type="caution">
    <text evidence="3">The sequence shown here is derived from an EMBL/GenBank/DDBJ whole genome shotgun (WGS) entry which is preliminary data.</text>
</comment>
<dbReference type="Proteomes" id="UP000614261">
    <property type="component" value="Unassembled WGS sequence"/>
</dbReference>
<reference evidence="4" key="1">
    <citation type="journal article" date="2019" name="Int. J. Syst. Evol. Microbiol.">
        <title>The Global Catalogue of Microorganisms (GCM) 10K type strain sequencing project: providing services to taxonomists for standard genome sequencing and annotation.</title>
        <authorList>
            <consortium name="The Broad Institute Genomics Platform"/>
            <consortium name="The Broad Institute Genome Sequencing Center for Infectious Disease"/>
            <person name="Wu L."/>
            <person name="Ma J."/>
        </authorList>
    </citation>
    <scope>NUCLEOTIDE SEQUENCE [LARGE SCALE GENOMIC DNA]</scope>
    <source>
        <strain evidence="4">CGMCC 1.12851</strain>
    </source>
</reference>
<sequence>MAEEAAVAKPSAWCADMANLLKSLRSDSKGSVAVEFALWVMLFFITALGAFDLGEMIFNRAQMGSAVSAASLQAFDQRDDVKFNELTSYVRALANDDALAVTISCNGVANSCTNLNRTCACLSHEGTFVTRQCGAPCSGSNMTSGVNAGYYLTITASQPFSPALLPKEGVESNLSQTATVRLQ</sequence>